<protein>
    <submittedName>
        <fullName evidence="7">N-acyl homoserine lactonase family protein</fullName>
    </submittedName>
</protein>
<comment type="cofactor">
    <cofactor evidence="1">
        <name>Zn(2+)</name>
        <dbReference type="ChEBI" id="CHEBI:29105"/>
    </cofactor>
</comment>
<dbReference type="EMBL" id="JAAXLS010000001">
    <property type="protein sequence ID" value="NKQ51688.1"/>
    <property type="molecule type" value="Genomic_DNA"/>
</dbReference>
<feature type="domain" description="Metallo-beta-lactamase" evidence="6">
    <location>
        <begin position="38"/>
        <end position="243"/>
    </location>
</feature>
<dbReference type="Gene3D" id="3.60.15.10">
    <property type="entry name" value="Ribonuclease Z/Hydroxyacylglutathione hydrolase-like"/>
    <property type="match status" value="1"/>
</dbReference>
<sequence length="266" mass="29331">MNYRLYAIRYGINHSRTACENYAPTPGFEYPDTDQSLHCFCWLAVSGQHTVLVDVGADEPTARGRGVSYERNPADSLRALGIDPESVHDVVLTHLHWDHAGNMAAFPNATFHLRRAELAYATGPSMQHRFLRRPYDVDKVSEVISLLYQGRVRLREGSYEVGPGIEVHPAAGHTPGCQAVRVPTARGHMVLASDARHYLDNRVGGERDGGAPFSVIVRADDYCDTSETLDRLAASPEHVIPGHDPAVSHRYPSALEGDALIRRLDG</sequence>
<reference evidence="7 8" key="1">
    <citation type="submission" date="2020-04" db="EMBL/GenBank/DDBJ databases">
        <title>Novel species.</title>
        <authorList>
            <person name="Teo W.F.A."/>
            <person name="Lipun K."/>
            <person name="Srisuk N."/>
            <person name="Duangmal K."/>
        </authorList>
    </citation>
    <scope>NUCLEOTIDE SEQUENCE [LARGE SCALE GENOMIC DNA]</scope>
    <source>
        <strain evidence="7 8">K13G38</strain>
    </source>
</reference>
<gene>
    <name evidence="7" type="ORF">HFP15_02190</name>
</gene>
<name>A0ABX1IW44_9PSEU</name>
<evidence type="ECO:0000256" key="5">
    <source>
        <dbReference type="ARBA" id="ARBA00022833"/>
    </source>
</evidence>
<accession>A0ABX1IW44</accession>
<dbReference type="RefSeq" id="WP_168510780.1">
    <property type="nucleotide sequence ID" value="NZ_JAAXLS010000001.1"/>
</dbReference>
<evidence type="ECO:0000313" key="8">
    <source>
        <dbReference type="Proteomes" id="UP000715441"/>
    </source>
</evidence>
<keyword evidence="3" id="KW-0479">Metal-binding</keyword>
<comment type="similarity">
    <text evidence="2">Belongs to the metallo-beta-lactamase superfamily.</text>
</comment>
<keyword evidence="4" id="KW-0378">Hydrolase</keyword>
<dbReference type="PANTHER" id="PTHR42978">
    <property type="entry name" value="QUORUM-QUENCHING LACTONASE YTNP-RELATED-RELATED"/>
    <property type="match status" value="1"/>
</dbReference>
<evidence type="ECO:0000256" key="3">
    <source>
        <dbReference type="ARBA" id="ARBA00022723"/>
    </source>
</evidence>
<keyword evidence="5" id="KW-0862">Zinc</keyword>
<dbReference type="InterPro" id="IPR036866">
    <property type="entry name" value="RibonucZ/Hydroxyglut_hydro"/>
</dbReference>
<evidence type="ECO:0000256" key="4">
    <source>
        <dbReference type="ARBA" id="ARBA00022801"/>
    </source>
</evidence>
<evidence type="ECO:0000313" key="7">
    <source>
        <dbReference type="EMBL" id="NKQ51688.1"/>
    </source>
</evidence>
<proteinExistence type="inferred from homology"/>
<dbReference type="Proteomes" id="UP000715441">
    <property type="component" value="Unassembled WGS sequence"/>
</dbReference>
<dbReference type="SUPFAM" id="SSF56281">
    <property type="entry name" value="Metallo-hydrolase/oxidoreductase"/>
    <property type="match status" value="1"/>
</dbReference>
<organism evidence="7 8">
    <name type="scientific">Amycolatopsis acididurans</name>
    <dbReference type="NCBI Taxonomy" id="2724524"/>
    <lineage>
        <taxon>Bacteria</taxon>
        <taxon>Bacillati</taxon>
        <taxon>Actinomycetota</taxon>
        <taxon>Actinomycetes</taxon>
        <taxon>Pseudonocardiales</taxon>
        <taxon>Pseudonocardiaceae</taxon>
        <taxon>Amycolatopsis</taxon>
    </lineage>
</organism>
<dbReference type="PANTHER" id="PTHR42978:SF7">
    <property type="entry name" value="METALLO-HYDROLASE RV2300C-RELATED"/>
    <property type="match status" value="1"/>
</dbReference>
<dbReference type="InterPro" id="IPR051013">
    <property type="entry name" value="MBL_superfamily_lactonases"/>
</dbReference>
<dbReference type="SMART" id="SM00849">
    <property type="entry name" value="Lactamase_B"/>
    <property type="match status" value="1"/>
</dbReference>
<evidence type="ECO:0000259" key="6">
    <source>
        <dbReference type="SMART" id="SM00849"/>
    </source>
</evidence>
<dbReference type="InterPro" id="IPR001279">
    <property type="entry name" value="Metallo-B-lactamas"/>
</dbReference>
<evidence type="ECO:0000256" key="2">
    <source>
        <dbReference type="ARBA" id="ARBA00007749"/>
    </source>
</evidence>
<evidence type="ECO:0000256" key="1">
    <source>
        <dbReference type="ARBA" id="ARBA00001947"/>
    </source>
</evidence>
<dbReference type="CDD" id="cd07729">
    <property type="entry name" value="AHL_lactonase_MBL-fold"/>
    <property type="match status" value="1"/>
</dbReference>
<dbReference type="Pfam" id="PF00753">
    <property type="entry name" value="Lactamase_B"/>
    <property type="match status" value="1"/>
</dbReference>
<keyword evidence="8" id="KW-1185">Reference proteome</keyword>
<comment type="caution">
    <text evidence="7">The sequence shown here is derived from an EMBL/GenBank/DDBJ whole genome shotgun (WGS) entry which is preliminary data.</text>
</comment>